<evidence type="ECO:0000313" key="2">
    <source>
        <dbReference type="EMBL" id="EMT49971.1"/>
    </source>
</evidence>
<evidence type="ECO:0000259" key="1">
    <source>
        <dbReference type="PROSITE" id="PS51272"/>
    </source>
</evidence>
<dbReference type="PROSITE" id="PS51272">
    <property type="entry name" value="SLH"/>
    <property type="match status" value="1"/>
</dbReference>
<dbReference type="InterPro" id="IPR001119">
    <property type="entry name" value="SLH_dom"/>
</dbReference>
<name>M8DSQ8_9BACL</name>
<proteinExistence type="predicted"/>
<accession>M8DSQ8</accession>
<dbReference type="RefSeq" id="WP_003393157.1">
    <property type="nucleotide sequence ID" value="NZ_APBN01000025.1"/>
</dbReference>
<gene>
    <name evidence="2" type="ORF">I532_24879</name>
</gene>
<comment type="caution">
    <text evidence="2">The sequence shown here is derived from an EMBL/GenBank/DDBJ whole genome shotgun (WGS) entry which is preliminary data.</text>
</comment>
<dbReference type="PATRIC" id="fig|1300222.3.peg.5217"/>
<organism evidence="2 3">
    <name type="scientific">Brevibacillus borstelensis AK1</name>
    <dbReference type="NCBI Taxonomy" id="1300222"/>
    <lineage>
        <taxon>Bacteria</taxon>
        <taxon>Bacillati</taxon>
        <taxon>Bacillota</taxon>
        <taxon>Bacilli</taxon>
        <taxon>Bacillales</taxon>
        <taxon>Paenibacillaceae</taxon>
        <taxon>Brevibacillus</taxon>
    </lineage>
</organism>
<reference evidence="2 3" key="1">
    <citation type="submission" date="2013-03" db="EMBL/GenBank/DDBJ databases">
        <title>Assembly of a new bacterial strain Brevibacillus borstelensis AK1.</title>
        <authorList>
            <person name="Rajan I."/>
            <person name="PoliReddy D."/>
            <person name="Sugumar T."/>
            <person name="Rathinam K."/>
            <person name="Alqarawi S."/>
            <person name="Khalil A.B."/>
            <person name="Sivakumar N."/>
        </authorList>
    </citation>
    <scope>NUCLEOTIDE SEQUENCE [LARGE SCALE GENOMIC DNA]</scope>
    <source>
        <strain evidence="2 3">AK1</strain>
    </source>
</reference>
<dbReference type="Proteomes" id="UP000012081">
    <property type="component" value="Unassembled WGS sequence"/>
</dbReference>
<dbReference type="GeneID" id="89502108"/>
<dbReference type="OrthoDB" id="2474554at2"/>
<evidence type="ECO:0000313" key="3">
    <source>
        <dbReference type="Proteomes" id="UP000012081"/>
    </source>
</evidence>
<protein>
    <recommendedName>
        <fullName evidence="1">SLH domain-containing protein</fullName>
    </recommendedName>
</protein>
<dbReference type="EMBL" id="APBN01000025">
    <property type="protein sequence ID" value="EMT49971.1"/>
    <property type="molecule type" value="Genomic_DNA"/>
</dbReference>
<dbReference type="AlphaFoldDB" id="M8DSQ8"/>
<dbReference type="Pfam" id="PF00395">
    <property type="entry name" value="SLH"/>
    <property type="match status" value="2"/>
</dbReference>
<dbReference type="STRING" id="1300222.I532_24879"/>
<sequence>MYKRYLAWIVMFGLFVQSFFVPGASAAPAYYEDIQGHWAQKEIEELSALNVYRLKYGYFHPDNPVTRGEALALLNRVLEGIYGPLETAKPNTHVDQRFSYKQETEQLLANMRAMLDIQTGFVNSFDPGESMLYYLHLSERGGMKQPQKNNIDWWLSSDYLQKPLTREEASMILFHVLAPYKMRATTLKLDEVKPYYTGYYLWKHDPKYEDTASPYAAAISEFYLFNADKNFDPKKQMTRAQFAIVLKRLHDLWKRDTPQQFKETQLRQKNIVNLFLTAANQAYVQKDPSRIGQFFSKDAQESLEEIAPLPLHDYSGSLVVRKDDSNPKRLWVTGSYQHTLTGNYQVEYSLEQEESSPYGWKIVRVNYQQK</sequence>
<keyword evidence="3" id="KW-1185">Reference proteome</keyword>
<feature type="domain" description="SLH" evidence="1">
    <location>
        <begin position="26"/>
        <end position="88"/>
    </location>
</feature>